<dbReference type="Proteomes" id="UP001145742">
    <property type="component" value="Unassembled WGS sequence"/>
</dbReference>
<name>A0ABQ9D1M7_9PASS</name>
<sequence length="146" mass="16590">MRVLISFGLLEMERAVTEVQDASGLLSPAGLAGGRPGEMVMLIFHFPCYGLELMKTSNGKKEKYRIEKNIVEGKCKHAKRQDLLVEQEMRGEVHVCKRLGSLSWPARPLQIKEACCSVLQATKTFQGFIFYWEKCEKYMYVPVKGV</sequence>
<evidence type="ECO:0000313" key="2">
    <source>
        <dbReference type="Proteomes" id="UP001145742"/>
    </source>
</evidence>
<evidence type="ECO:0000313" key="1">
    <source>
        <dbReference type="EMBL" id="KAJ7413292.1"/>
    </source>
</evidence>
<keyword evidence="2" id="KW-1185">Reference proteome</keyword>
<accession>A0ABQ9D1M7</accession>
<proteinExistence type="predicted"/>
<reference evidence="1" key="1">
    <citation type="submission" date="2019-10" db="EMBL/GenBank/DDBJ databases">
        <authorList>
            <person name="Soares A.E.R."/>
            <person name="Aleixo A."/>
            <person name="Schneider P."/>
            <person name="Miyaki C.Y."/>
            <person name="Schneider M.P."/>
            <person name="Mello C."/>
            <person name="Vasconcelos A.T.R."/>
        </authorList>
    </citation>
    <scope>NUCLEOTIDE SEQUENCE</scope>
    <source>
        <tissue evidence="1">Muscle</tissue>
    </source>
</reference>
<dbReference type="EMBL" id="WHWB01034150">
    <property type="protein sequence ID" value="KAJ7413292.1"/>
    <property type="molecule type" value="Genomic_DNA"/>
</dbReference>
<gene>
    <name evidence="1" type="ORF">WISP_92141</name>
</gene>
<organism evidence="1 2">
    <name type="scientific">Willisornis vidua</name>
    <name type="common">Xingu scale-backed antbird</name>
    <dbReference type="NCBI Taxonomy" id="1566151"/>
    <lineage>
        <taxon>Eukaryota</taxon>
        <taxon>Metazoa</taxon>
        <taxon>Chordata</taxon>
        <taxon>Craniata</taxon>
        <taxon>Vertebrata</taxon>
        <taxon>Euteleostomi</taxon>
        <taxon>Archelosauria</taxon>
        <taxon>Archosauria</taxon>
        <taxon>Dinosauria</taxon>
        <taxon>Saurischia</taxon>
        <taxon>Theropoda</taxon>
        <taxon>Coelurosauria</taxon>
        <taxon>Aves</taxon>
        <taxon>Neognathae</taxon>
        <taxon>Neoaves</taxon>
        <taxon>Telluraves</taxon>
        <taxon>Australaves</taxon>
        <taxon>Passeriformes</taxon>
        <taxon>Thamnophilidae</taxon>
        <taxon>Willisornis</taxon>
    </lineage>
</organism>
<protein>
    <submittedName>
        <fullName evidence="1">Uncharacterized protein</fullName>
    </submittedName>
</protein>
<comment type="caution">
    <text evidence="1">The sequence shown here is derived from an EMBL/GenBank/DDBJ whole genome shotgun (WGS) entry which is preliminary data.</text>
</comment>